<evidence type="ECO:0000313" key="9">
    <source>
        <dbReference type="EMBL" id="KAJ5345460.1"/>
    </source>
</evidence>
<dbReference type="Proteomes" id="UP001147695">
    <property type="component" value="Unassembled WGS sequence"/>
</dbReference>
<dbReference type="PANTHER" id="PTHR40626:SF3">
    <property type="entry name" value="TRANSCRIPTION FACTOR WITH C2H2 AND ZN(2)-CYS(6) DNA BINDING DOMAIN (EUROFUNG)-RELATED"/>
    <property type="match status" value="1"/>
</dbReference>
<evidence type="ECO:0000256" key="1">
    <source>
        <dbReference type="ARBA" id="ARBA00004123"/>
    </source>
</evidence>
<evidence type="ECO:0000256" key="5">
    <source>
        <dbReference type="ARBA" id="ARBA00022833"/>
    </source>
</evidence>
<dbReference type="GO" id="GO:0000978">
    <property type="term" value="F:RNA polymerase II cis-regulatory region sequence-specific DNA binding"/>
    <property type="evidence" value="ECO:0007669"/>
    <property type="project" value="InterPro"/>
</dbReference>
<dbReference type="PROSITE" id="PS00028">
    <property type="entry name" value="ZINC_FINGER_C2H2_1"/>
    <property type="match status" value="1"/>
</dbReference>
<keyword evidence="2" id="KW-0479">Metal-binding</keyword>
<dbReference type="CDD" id="cd12148">
    <property type="entry name" value="fungal_TF_MHR"/>
    <property type="match status" value="1"/>
</dbReference>
<keyword evidence="5" id="KW-0862">Zinc</keyword>
<dbReference type="SMART" id="SM00355">
    <property type="entry name" value="ZnF_C2H2"/>
    <property type="match status" value="2"/>
</dbReference>
<comment type="caution">
    <text evidence="9">The sequence shown here is derived from an EMBL/GenBank/DDBJ whole genome shotgun (WGS) entry which is preliminary data.</text>
</comment>
<accession>A0A9W9UMG6</accession>
<dbReference type="Gene3D" id="3.30.160.60">
    <property type="entry name" value="Classic Zinc Finger"/>
    <property type="match status" value="2"/>
</dbReference>
<evidence type="ECO:0000256" key="4">
    <source>
        <dbReference type="ARBA" id="ARBA00022771"/>
    </source>
</evidence>
<evidence type="ECO:0000259" key="8">
    <source>
        <dbReference type="PROSITE" id="PS50157"/>
    </source>
</evidence>
<dbReference type="InterPro" id="IPR013087">
    <property type="entry name" value="Znf_C2H2_type"/>
</dbReference>
<dbReference type="Pfam" id="PF04082">
    <property type="entry name" value="Fungal_trans"/>
    <property type="match status" value="1"/>
</dbReference>
<protein>
    <recommendedName>
        <fullName evidence="8">C2H2-type domain-containing protein</fullName>
    </recommendedName>
</protein>
<comment type="subcellular location">
    <subcellularLocation>
        <location evidence="1">Nucleus</location>
    </subcellularLocation>
</comment>
<proteinExistence type="predicted"/>
<dbReference type="PANTHER" id="PTHR40626">
    <property type="entry name" value="MIP31509P"/>
    <property type="match status" value="1"/>
</dbReference>
<keyword evidence="3" id="KW-0677">Repeat</keyword>
<evidence type="ECO:0000256" key="6">
    <source>
        <dbReference type="ARBA" id="ARBA00023242"/>
    </source>
</evidence>
<evidence type="ECO:0000256" key="7">
    <source>
        <dbReference type="PROSITE-ProRule" id="PRU00042"/>
    </source>
</evidence>
<dbReference type="GO" id="GO:0006351">
    <property type="term" value="P:DNA-templated transcription"/>
    <property type="evidence" value="ECO:0007669"/>
    <property type="project" value="InterPro"/>
</dbReference>
<dbReference type="InterPro" id="IPR007219">
    <property type="entry name" value="XnlR_reg_dom"/>
</dbReference>
<dbReference type="GO" id="GO:0008270">
    <property type="term" value="F:zinc ion binding"/>
    <property type="evidence" value="ECO:0007669"/>
    <property type="project" value="UniProtKB-KW"/>
</dbReference>
<dbReference type="AlphaFoldDB" id="A0A9W9UMG6"/>
<gene>
    <name evidence="9" type="ORF">N7452_003464</name>
</gene>
<evidence type="ECO:0000313" key="10">
    <source>
        <dbReference type="Proteomes" id="UP001147695"/>
    </source>
</evidence>
<dbReference type="GO" id="GO:0000981">
    <property type="term" value="F:DNA-binding transcription factor activity, RNA polymerase II-specific"/>
    <property type="evidence" value="ECO:0007669"/>
    <property type="project" value="InterPro"/>
</dbReference>
<keyword evidence="4 7" id="KW-0863">Zinc-finger</keyword>
<reference evidence="9" key="1">
    <citation type="submission" date="2022-12" db="EMBL/GenBank/DDBJ databases">
        <authorList>
            <person name="Petersen C."/>
        </authorList>
    </citation>
    <scope>NUCLEOTIDE SEQUENCE</scope>
    <source>
        <strain evidence="9">IBT 35673</strain>
    </source>
</reference>
<dbReference type="PROSITE" id="PS50157">
    <property type="entry name" value="ZINC_FINGER_C2H2_2"/>
    <property type="match status" value="2"/>
</dbReference>
<reference evidence="9" key="2">
    <citation type="journal article" date="2023" name="IMA Fungus">
        <title>Comparative genomic study of the Penicillium genus elucidates a diverse pangenome and 15 lateral gene transfer events.</title>
        <authorList>
            <person name="Petersen C."/>
            <person name="Sorensen T."/>
            <person name="Nielsen M.R."/>
            <person name="Sondergaard T.E."/>
            <person name="Sorensen J.L."/>
            <person name="Fitzpatrick D.A."/>
            <person name="Frisvad J.C."/>
            <person name="Nielsen K.L."/>
        </authorList>
    </citation>
    <scope>NUCLEOTIDE SEQUENCE</scope>
    <source>
        <strain evidence="9">IBT 35673</strain>
    </source>
</reference>
<keyword evidence="6" id="KW-0539">Nucleus</keyword>
<organism evidence="9 10">
    <name type="scientific">Penicillium brevicompactum</name>
    <dbReference type="NCBI Taxonomy" id="5074"/>
    <lineage>
        <taxon>Eukaryota</taxon>
        <taxon>Fungi</taxon>
        <taxon>Dikarya</taxon>
        <taxon>Ascomycota</taxon>
        <taxon>Pezizomycotina</taxon>
        <taxon>Eurotiomycetes</taxon>
        <taxon>Eurotiomycetidae</taxon>
        <taxon>Eurotiales</taxon>
        <taxon>Aspergillaceae</taxon>
        <taxon>Penicillium</taxon>
    </lineage>
</organism>
<evidence type="ECO:0000256" key="3">
    <source>
        <dbReference type="ARBA" id="ARBA00022737"/>
    </source>
</evidence>
<evidence type="ECO:0000256" key="2">
    <source>
        <dbReference type="ARBA" id="ARBA00022723"/>
    </source>
</evidence>
<sequence>MDEWICEVCCSTFSRPEHLKRHSLSHKNTRPHVCGPCGTTFNRRDSLRRHERTCKLRNATEEFADNEFYQDADEANEPKRRCYSINTEDVTSVLASGPMDVSGDPTLSLESILGQEYLSADHHPQTTNVNEGNLTLCEPSGGTLTDSFLDPDRFLLQDMPSPLDFSTLDLLFSSQTDSDTIKAEKLEHLAYFTSSRGMSTFADRETFQKNQRLVADDYKNRQEDTGTTLETDPLSIKALQLVESLRDIMTNKQNSDVIIVEWSSATQTQCQEFFSPININRFLEYFWALWYPNCPIIHKPLFNPNNASPALLCVMLLVGACLSPTKNDAQRARKWLDSAEELIFSNECFRTTKTPSGATHSKEWLQGIQAGYLICSLQKREGPGATQARIRRYRHASMVTLARQMGMATASHKSLETNCDPQTWWRQFAEEEELIRTVTFVFLIDAALVIFHNSPPRVVVSELKMNVACPEACFQAESAAECQLHLEEWKKTRFWKNGLSIVSVVRQICQNDFEDELAREFSQLGTLNLFTIVQAIHSLMFHLENSLVFEATMAPVHTGLENWRRIWDKRIPEDLDNPQTSGTLWKQVGFLRQAAEFWHLARIKATKITGSGQGDEGTQLSPRYDHTDMGDVNGLIMEYRRMTLGMT</sequence>
<dbReference type="GO" id="GO:0005634">
    <property type="term" value="C:nucleus"/>
    <property type="evidence" value="ECO:0007669"/>
    <property type="project" value="UniProtKB-SubCell"/>
</dbReference>
<dbReference type="EMBL" id="JAPZBQ010000002">
    <property type="protein sequence ID" value="KAJ5345460.1"/>
    <property type="molecule type" value="Genomic_DNA"/>
</dbReference>
<feature type="domain" description="C2H2-type" evidence="8">
    <location>
        <begin position="32"/>
        <end position="62"/>
    </location>
</feature>
<dbReference type="InterPro" id="IPR036236">
    <property type="entry name" value="Znf_C2H2_sf"/>
</dbReference>
<dbReference type="InterPro" id="IPR051059">
    <property type="entry name" value="VerF-like"/>
</dbReference>
<feature type="domain" description="C2H2-type" evidence="8">
    <location>
        <begin position="4"/>
        <end position="31"/>
    </location>
</feature>
<name>A0A9W9UMG6_PENBR</name>
<dbReference type="SUPFAM" id="SSF57667">
    <property type="entry name" value="beta-beta-alpha zinc fingers"/>
    <property type="match status" value="1"/>
</dbReference>
<dbReference type="GO" id="GO:0000785">
    <property type="term" value="C:chromatin"/>
    <property type="evidence" value="ECO:0007669"/>
    <property type="project" value="TreeGrafter"/>
</dbReference>